<organism evidence="1 2">
    <name type="scientific">Candidatus Woesebacteria bacterium GWA1_41_8</name>
    <dbReference type="NCBI Taxonomy" id="1802471"/>
    <lineage>
        <taxon>Bacteria</taxon>
        <taxon>Candidatus Woeseibacteriota</taxon>
    </lineage>
</organism>
<dbReference type="AlphaFoldDB" id="A0A1F7WJH2"/>
<evidence type="ECO:0000313" key="2">
    <source>
        <dbReference type="Proteomes" id="UP000176198"/>
    </source>
</evidence>
<comment type="caution">
    <text evidence="1">The sequence shown here is derived from an EMBL/GenBank/DDBJ whole genome shotgun (WGS) entry which is preliminary data.</text>
</comment>
<gene>
    <name evidence="1" type="ORF">A2115_02040</name>
</gene>
<accession>A0A1F7WJH2</accession>
<reference evidence="1 2" key="1">
    <citation type="journal article" date="2016" name="Nat. Commun.">
        <title>Thousands of microbial genomes shed light on interconnected biogeochemical processes in an aquifer system.</title>
        <authorList>
            <person name="Anantharaman K."/>
            <person name="Brown C.T."/>
            <person name="Hug L.A."/>
            <person name="Sharon I."/>
            <person name="Castelle C.J."/>
            <person name="Probst A.J."/>
            <person name="Thomas B.C."/>
            <person name="Singh A."/>
            <person name="Wilkins M.J."/>
            <person name="Karaoz U."/>
            <person name="Brodie E.L."/>
            <person name="Williams K.H."/>
            <person name="Hubbard S.S."/>
            <person name="Banfield J.F."/>
        </authorList>
    </citation>
    <scope>NUCLEOTIDE SEQUENCE [LARGE SCALE GENOMIC DNA]</scope>
</reference>
<sequence>MERPTFLRIPGIPESAKGSEAFGQVRDRLMVVLDETRERVNATISNILSPPYPTPDGEPLEFHWYTQKELDQINERSRLGVALSNFQQQIEEKRKNGGIPRQYKGLF</sequence>
<protein>
    <submittedName>
        <fullName evidence="1">Uncharacterized protein</fullName>
    </submittedName>
</protein>
<evidence type="ECO:0000313" key="1">
    <source>
        <dbReference type="EMBL" id="OGM02707.1"/>
    </source>
</evidence>
<dbReference type="Proteomes" id="UP000176198">
    <property type="component" value="Unassembled WGS sequence"/>
</dbReference>
<name>A0A1F7WJH2_9BACT</name>
<proteinExistence type="predicted"/>
<dbReference type="EMBL" id="MGFJ01000016">
    <property type="protein sequence ID" value="OGM02707.1"/>
    <property type="molecule type" value="Genomic_DNA"/>
</dbReference>